<protein>
    <submittedName>
        <fullName evidence="1">Uncharacterized protein</fullName>
    </submittedName>
</protein>
<dbReference type="AlphaFoldDB" id="W8VWD1"/>
<dbReference type="KEGG" id="nmf:NMS_2194"/>
<name>W8VWD1_9FLAO</name>
<dbReference type="RefSeq" id="WP_041496673.1">
    <property type="nucleotide sequence ID" value="NZ_AP014548.1"/>
</dbReference>
<organism evidence="1 2">
    <name type="scientific">Nonlabens marinus S1-08</name>
    <dbReference type="NCBI Taxonomy" id="1454201"/>
    <lineage>
        <taxon>Bacteria</taxon>
        <taxon>Pseudomonadati</taxon>
        <taxon>Bacteroidota</taxon>
        <taxon>Flavobacteriia</taxon>
        <taxon>Flavobacteriales</taxon>
        <taxon>Flavobacteriaceae</taxon>
        <taxon>Nonlabens</taxon>
    </lineage>
</organism>
<keyword evidence="2" id="KW-1185">Reference proteome</keyword>
<dbReference type="OrthoDB" id="1143766at2"/>
<evidence type="ECO:0000313" key="1">
    <source>
        <dbReference type="EMBL" id="BAO56203.1"/>
    </source>
</evidence>
<accession>W8VWD1</accession>
<reference evidence="1 2" key="1">
    <citation type="journal article" date="2014" name="Proc. Natl. Acad. Sci. U.S.A.">
        <title>Functional characterization of flavobacteria rhodopsins reveals a unique class of light-driven chloride pump in bacteria.</title>
        <authorList>
            <person name="Yoshizawa S."/>
            <person name="Kumagai Y."/>
            <person name="Kim H."/>
            <person name="Ogura Y."/>
            <person name="Hayashi T."/>
            <person name="Iwasaki W."/>
            <person name="DeLong E.F."/>
            <person name="Kogure K."/>
        </authorList>
    </citation>
    <scope>NUCLEOTIDE SEQUENCE [LARGE SCALE GENOMIC DNA]</scope>
    <source>
        <strain evidence="1 2">S1-08</strain>
    </source>
</reference>
<dbReference type="Proteomes" id="UP000031760">
    <property type="component" value="Chromosome"/>
</dbReference>
<sequence>MWNYLERLFGKSSRYYESLMRSRDAGAAITANQLMTATSLLQPLLLPAYEFEMGKASNLELPPPKNSKNQAVPYYGTITHPTYELHLFLNKDKMFQDPSNVQLILTEKLDAASELVKIKSLPIWEEVIHHDATIHHQIVDTSPKNPWSLYRAAKEELIGSTKKNQVAGYPQWLVNDIDFRKIASQEFLFQMELTDSEQVIYLFTNSTRAATDFYVQKL</sequence>
<dbReference type="HOGENOM" id="CLU_1265869_0_0_10"/>
<gene>
    <name evidence="1" type="ORF">NMS_2194</name>
</gene>
<dbReference type="STRING" id="1454201.NMS_2194"/>
<proteinExistence type="predicted"/>
<evidence type="ECO:0000313" key="2">
    <source>
        <dbReference type="Proteomes" id="UP000031760"/>
    </source>
</evidence>
<dbReference type="EMBL" id="AP014548">
    <property type="protein sequence ID" value="BAO56203.1"/>
    <property type="molecule type" value="Genomic_DNA"/>
</dbReference>